<proteinExistence type="predicted"/>
<evidence type="ECO:0000313" key="2">
    <source>
        <dbReference type="Proteomes" id="UP000007519"/>
    </source>
</evidence>
<dbReference type="RefSeq" id="WP_014373037.1">
    <property type="nucleotide sequence ID" value="NC_016940.1"/>
</dbReference>
<dbReference type="EMBL" id="CP002831">
    <property type="protein sequence ID" value="AFC22785.1"/>
    <property type="molecule type" value="Genomic_DNA"/>
</dbReference>
<protein>
    <submittedName>
        <fullName evidence="1">Uncharacterized protein</fullName>
    </submittedName>
</protein>
<organism evidence="1 2">
    <name type="scientific">Saprospira grandis (strain Lewin)</name>
    <dbReference type="NCBI Taxonomy" id="984262"/>
    <lineage>
        <taxon>Bacteria</taxon>
        <taxon>Pseudomonadati</taxon>
        <taxon>Bacteroidota</taxon>
        <taxon>Saprospiria</taxon>
        <taxon>Saprospirales</taxon>
        <taxon>Saprospiraceae</taxon>
        <taxon>Saprospira</taxon>
    </lineage>
</organism>
<dbReference type="Proteomes" id="UP000007519">
    <property type="component" value="Chromosome"/>
</dbReference>
<accession>H6L4A6</accession>
<reference evidence="1 2" key="1">
    <citation type="journal article" date="2012" name="Stand. Genomic Sci.">
        <title>Complete genome sequencing and analysis of Saprospira grandis str. Lewin, a predatory marine bacterium.</title>
        <authorList>
            <person name="Saw J.H."/>
            <person name="Yuryev A."/>
            <person name="Kanbe M."/>
            <person name="Hou S."/>
            <person name="Young A.G."/>
            <person name="Aizawa S."/>
            <person name="Alam M."/>
        </authorList>
    </citation>
    <scope>NUCLEOTIDE SEQUENCE [LARGE SCALE GENOMIC DNA]</scope>
    <source>
        <strain evidence="1 2">Lewin</strain>
    </source>
</reference>
<dbReference type="HOGENOM" id="CLU_1011544_0_0_10"/>
<dbReference type="AlphaFoldDB" id="H6L4A6"/>
<gene>
    <name evidence="1" type="ordered locus">SGRA_0040</name>
</gene>
<name>H6L4A6_SAPGL</name>
<dbReference type="KEGG" id="sgn:SGRA_0040"/>
<evidence type="ECO:0000313" key="1">
    <source>
        <dbReference type="EMBL" id="AFC22785.1"/>
    </source>
</evidence>
<keyword evidence="2" id="KW-1185">Reference proteome</keyword>
<sequence>MTDLYPFLGQSPNRPFFELLLKYQNPQAAEWAWTQISQNDNWPGGWMLRLWLWQGGYKTEEEVGSLDLNSQTNFWMDLVEACRLLDLWQSELKQTKAAQDLAYRILPLLNFAANFLVQNKENKKLEEVAELRDWLLYMACYFEDRKDKEGELSMRYARLLLSQHFFSHAPQLIGPDMIGVAKNLEEFGLNDKALAFFQAVISDFEPLYAVLAKLPKRSLEEKLQLWALKEAFLGQNRLAQTDLPAYFEQFEALLRD</sequence>